<accession>A0ACB9FYA9</accession>
<evidence type="ECO:0000313" key="2">
    <source>
        <dbReference type="Proteomes" id="UP001056120"/>
    </source>
</evidence>
<keyword evidence="2" id="KW-1185">Reference proteome</keyword>
<organism evidence="1 2">
    <name type="scientific">Smallanthus sonchifolius</name>
    <dbReference type="NCBI Taxonomy" id="185202"/>
    <lineage>
        <taxon>Eukaryota</taxon>
        <taxon>Viridiplantae</taxon>
        <taxon>Streptophyta</taxon>
        <taxon>Embryophyta</taxon>
        <taxon>Tracheophyta</taxon>
        <taxon>Spermatophyta</taxon>
        <taxon>Magnoliopsida</taxon>
        <taxon>eudicotyledons</taxon>
        <taxon>Gunneridae</taxon>
        <taxon>Pentapetalae</taxon>
        <taxon>asterids</taxon>
        <taxon>campanulids</taxon>
        <taxon>Asterales</taxon>
        <taxon>Asteraceae</taxon>
        <taxon>Asteroideae</taxon>
        <taxon>Heliantheae alliance</taxon>
        <taxon>Millerieae</taxon>
        <taxon>Smallanthus</taxon>
    </lineage>
</organism>
<evidence type="ECO:0000313" key="1">
    <source>
        <dbReference type="EMBL" id="KAI3776222.1"/>
    </source>
</evidence>
<proteinExistence type="predicted"/>
<dbReference type="Proteomes" id="UP001056120">
    <property type="component" value="Linkage Group LG15"/>
</dbReference>
<dbReference type="EMBL" id="CM042032">
    <property type="protein sequence ID" value="KAI3776222.1"/>
    <property type="molecule type" value="Genomic_DNA"/>
</dbReference>
<comment type="caution">
    <text evidence="1">The sequence shown here is derived from an EMBL/GenBank/DDBJ whole genome shotgun (WGS) entry which is preliminary data.</text>
</comment>
<sequence>MLEENPDPDFGVNDEVDDILSSGVEDNEGDDDDDDGDEGGDDGEGGAVQGNVNQESEQPVNNQVPEAETKNEVPIVDKSAGVKDSDQGKNVGSILNENEPVKELENVQVDVPVATS</sequence>
<reference evidence="2" key="1">
    <citation type="journal article" date="2022" name="Mol. Ecol. Resour.">
        <title>The genomes of chicory, endive, great burdock and yacon provide insights into Asteraceae palaeo-polyploidization history and plant inulin production.</title>
        <authorList>
            <person name="Fan W."/>
            <person name="Wang S."/>
            <person name="Wang H."/>
            <person name="Wang A."/>
            <person name="Jiang F."/>
            <person name="Liu H."/>
            <person name="Zhao H."/>
            <person name="Xu D."/>
            <person name="Zhang Y."/>
        </authorList>
    </citation>
    <scope>NUCLEOTIDE SEQUENCE [LARGE SCALE GENOMIC DNA]</scope>
    <source>
        <strain evidence="2">cv. Yunnan</strain>
    </source>
</reference>
<reference evidence="1 2" key="2">
    <citation type="journal article" date="2022" name="Mol. Ecol. Resour.">
        <title>The genomes of chicory, endive, great burdock and yacon provide insights into Asteraceae paleo-polyploidization history and plant inulin production.</title>
        <authorList>
            <person name="Fan W."/>
            <person name="Wang S."/>
            <person name="Wang H."/>
            <person name="Wang A."/>
            <person name="Jiang F."/>
            <person name="Liu H."/>
            <person name="Zhao H."/>
            <person name="Xu D."/>
            <person name="Zhang Y."/>
        </authorList>
    </citation>
    <scope>NUCLEOTIDE SEQUENCE [LARGE SCALE GENOMIC DNA]</scope>
    <source>
        <strain evidence="2">cv. Yunnan</strain>
        <tissue evidence="1">Leaves</tissue>
    </source>
</reference>
<gene>
    <name evidence="1" type="ORF">L1987_45995</name>
</gene>
<protein>
    <submittedName>
        <fullName evidence="1">Uncharacterized protein</fullName>
    </submittedName>
</protein>
<name>A0ACB9FYA9_9ASTR</name>